<keyword evidence="3 5" id="KW-0285">Flavoprotein</keyword>
<evidence type="ECO:0000259" key="6">
    <source>
        <dbReference type="PROSITE" id="PS51645"/>
    </source>
</evidence>
<reference evidence="8" key="1">
    <citation type="journal article" date="2019" name="Int. J. Syst. Evol. Microbiol.">
        <title>The Global Catalogue of Microorganisms (GCM) 10K type strain sequencing project: providing services to taxonomists for standard genome sequencing and annotation.</title>
        <authorList>
            <consortium name="The Broad Institute Genomics Platform"/>
            <consortium name="The Broad Institute Genome Sequencing Center for Infectious Disease"/>
            <person name="Wu L."/>
            <person name="Ma J."/>
        </authorList>
    </citation>
    <scope>NUCLEOTIDE SEQUENCE [LARGE SCALE GENOMIC DNA]</scope>
    <source>
        <strain evidence="8">IBRC 10765</strain>
    </source>
</reference>
<name>A0ABV7ZWP2_9GAMM</name>
<dbReference type="RefSeq" id="WP_380692782.1">
    <property type="nucleotide sequence ID" value="NZ_JBHRYR010000002.1"/>
</dbReference>
<dbReference type="InterPro" id="IPR005101">
    <property type="entry name" value="Cryptochr/Photolyase_FAD-bd"/>
</dbReference>
<dbReference type="Gene3D" id="1.10.579.10">
    <property type="entry name" value="DNA Cyclobutane Dipyrimidine Photolyase, subunit A, domain 3"/>
    <property type="match status" value="1"/>
</dbReference>
<dbReference type="InterPro" id="IPR036134">
    <property type="entry name" value="Crypto/Photolyase_FAD-like_sf"/>
</dbReference>
<comment type="cofactor">
    <cofactor evidence="2">
        <name>FAD</name>
        <dbReference type="ChEBI" id="CHEBI:57692"/>
    </cofactor>
</comment>
<organism evidence="7 8">
    <name type="scientific">Saccharospirillum mangrovi</name>
    <dbReference type="NCBI Taxonomy" id="2161747"/>
    <lineage>
        <taxon>Bacteria</taxon>
        <taxon>Pseudomonadati</taxon>
        <taxon>Pseudomonadota</taxon>
        <taxon>Gammaproteobacteria</taxon>
        <taxon>Oceanospirillales</taxon>
        <taxon>Saccharospirillaceae</taxon>
        <taxon>Saccharospirillum</taxon>
    </lineage>
</organism>
<dbReference type="Pfam" id="PF00875">
    <property type="entry name" value="DNA_photolyase"/>
    <property type="match status" value="1"/>
</dbReference>
<evidence type="ECO:0000313" key="8">
    <source>
        <dbReference type="Proteomes" id="UP001595617"/>
    </source>
</evidence>
<accession>A0ABV7ZWP2</accession>
<dbReference type="InterPro" id="IPR002081">
    <property type="entry name" value="Cryptochrome/DNA_photolyase_1"/>
</dbReference>
<dbReference type="Pfam" id="PF03441">
    <property type="entry name" value="FAD_binding_7"/>
    <property type="match status" value="1"/>
</dbReference>
<keyword evidence="8" id="KW-1185">Reference proteome</keyword>
<keyword evidence="5" id="KW-0157">Chromophore</keyword>
<evidence type="ECO:0000256" key="1">
    <source>
        <dbReference type="ARBA" id="ARBA00001932"/>
    </source>
</evidence>
<comment type="caution">
    <text evidence="7">The sequence shown here is derived from an EMBL/GenBank/DDBJ whole genome shotgun (WGS) entry which is preliminary data.</text>
</comment>
<evidence type="ECO:0000313" key="7">
    <source>
        <dbReference type="EMBL" id="MFC3851587.1"/>
    </source>
</evidence>
<evidence type="ECO:0000256" key="4">
    <source>
        <dbReference type="ARBA" id="ARBA00022827"/>
    </source>
</evidence>
<proteinExistence type="inferred from homology"/>
<dbReference type="EMBL" id="JBHRYR010000002">
    <property type="protein sequence ID" value="MFC3851587.1"/>
    <property type="molecule type" value="Genomic_DNA"/>
</dbReference>
<dbReference type="PROSITE" id="PS51645">
    <property type="entry name" value="PHR_CRY_ALPHA_BETA"/>
    <property type="match status" value="1"/>
</dbReference>
<dbReference type="PRINTS" id="PR00147">
    <property type="entry name" value="DNAPHOTLYASE"/>
</dbReference>
<evidence type="ECO:0000256" key="2">
    <source>
        <dbReference type="ARBA" id="ARBA00001974"/>
    </source>
</evidence>
<dbReference type="PANTHER" id="PTHR11455">
    <property type="entry name" value="CRYPTOCHROME"/>
    <property type="match status" value="1"/>
</dbReference>
<dbReference type="Gene3D" id="3.40.50.620">
    <property type="entry name" value="HUPs"/>
    <property type="match status" value="1"/>
</dbReference>
<dbReference type="InterPro" id="IPR006050">
    <property type="entry name" value="DNA_photolyase_N"/>
</dbReference>
<dbReference type="InterPro" id="IPR036155">
    <property type="entry name" value="Crypto/Photolyase_N_sf"/>
</dbReference>
<keyword evidence="4 5" id="KW-0274">FAD</keyword>
<evidence type="ECO:0000256" key="3">
    <source>
        <dbReference type="ARBA" id="ARBA00022630"/>
    </source>
</evidence>
<evidence type="ECO:0000256" key="5">
    <source>
        <dbReference type="RuleBase" id="RU004182"/>
    </source>
</evidence>
<dbReference type="PANTHER" id="PTHR11455:SF22">
    <property type="entry name" value="CRYPTOCHROME DASH"/>
    <property type="match status" value="1"/>
</dbReference>
<dbReference type="SUPFAM" id="SSF48173">
    <property type="entry name" value="Cryptochrome/photolyase FAD-binding domain"/>
    <property type="match status" value="1"/>
</dbReference>
<dbReference type="SUPFAM" id="SSF52425">
    <property type="entry name" value="Cryptochrome/photolyase, N-terminal domain"/>
    <property type="match status" value="1"/>
</dbReference>
<dbReference type="Gene3D" id="1.25.40.80">
    <property type="match status" value="1"/>
</dbReference>
<dbReference type="InterPro" id="IPR014729">
    <property type="entry name" value="Rossmann-like_a/b/a_fold"/>
</dbReference>
<sequence>MSQSITLLWLDRCLTLYPNDALQAAVQHARQHNQPLLAFYSVHRTSWLNSRLPAPNWVENIAHQARIRVAFDAQQELAAHGIELHITDLPAIEVIAQVHQHTPLQMVFTDAYADVYKVDNLRALEERGIPVQRMGSNTLLDDTTRQELPDALVGRFTKFYHRVKHLPTIIKPGAHVQSLEPGLLHARWPFERTEPILPTYQPMQCVLPLTQADLSAWWDEYLWQTDAIAAYKHTRNQPFGRTAFSRLSGALALGTLSPQAICAQIDAYEEQRQKNASTEWLRYELYWREYFHWVGERLGDRLFQAPVPALTPQQQAKFTAWCAGETGEGIVDAGLRELCHTGFISNRIRQLVASYLVHDMAVPWQYGAAWFERHLIDFDVHSNYGNWAYIAGRHPLSAEPHRFDIAWQTQQHDASGAYRARWLS</sequence>
<comment type="similarity">
    <text evidence="5">Belongs to the DNA photolyase family.</text>
</comment>
<dbReference type="Proteomes" id="UP001595617">
    <property type="component" value="Unassembled WGS sequence"/>
</dbReference>
<protein>
    <submittedName>
        <fullName evidence="7">FAD-binding domain-containing protein</fullName>
    </submittedName>
</protein>
<gene>
    <name evidence="7" type="ORF">ACFOOG_01975</name>
</gene>
<feature type="domain" description="Photolyase/cryptochrome alpha/beta" evidence="6">
    <location>
        <begin position="4"/>
        <end position="139"/>
    </location>
</feature>
<comment type="cofactor">
    <cofactor evidence="1">
        <name>(6R)-5,10-methylene-5,6,7,8-tetrahydrofolate</name>
        <dbReference type="ChEBI" id="CHEBI:15636"/>
    </cofactor>
</comment>